<comment type="caution">
    <text evidence="2">The sequence shown here is derived from an EMBL/GenBank/DDBJ whole genome shotgun (WGS) entry which is preliminary data.</text>
</comment>
<reference evidence="2" key="1">
    <citation type="submission" date="2018-05" db="EMBL/GenBank/DDBJ databases">
        <title>Reclassification of Methylarcula marina and Methylarcula terricola as Paracoccus methylarcula sp.nov., comb.nov. and Paracoccus terricola comb.nov.</title>
        <authorList>
            <person name="Shmareva M.N."/>
            <person name="Doronina N.V."/>
            <person name="Vasilenko O.V."/>
            <person name="Tarlachkov S.V."/>
            <person name="Trotsenko Y.A."/>
        </authorList>
    </citation>
    <scope>NUCLEOTIDE SEQUENCE [LARGE SCALE GENOMIC DNA]</scope>
    <source>
        <strain evidence="2">VKM B-2159</strain>
    </source>
</reference>
<gene>
    <name evidence="2" type="ORF">A7A09_018610</name>
</gene>
<feature type="non-terminal residue" evidence="2">
    <location>
        <position position="1"/>
    </location>
</feature>
<proteinExistence type="predicted"/>
<evidence type="ECO:0000313" key="3">
    <source>
        <dbReference type="Proteomes" id="UP000238137"/>
    </source>
</evidence>
<dbReference type="Proteomes" id="UP000238137">
    <property type="component" value="Unassembled WGS sequence"/>
</dbReference>
<keyword evidence="3" id="KW-1185">Reference proteome</keyword>
<evidence type="ECO:0000313" key="2">
    <source>
        <dbReference type="EMBL" id="RNF33010.1"/>
    </source>
</evidence>
<accession>A0A3R7LIE1</accession>
<sequence>ELVDSVGETLESVTDLAGDLLGEGGVVLELVDNVGETLETITDPVVETASTVLTGVTDAVLGDDGVVDGVVETVGDTVETVSDTVVDIADGLLGQGGLLGGLTSTLGALAGGPSDDDANEAPVDAVETASTALTGAAETVADNLQTDVMTEAGSSEGPDIFAAIGQTLEAGEGLLGGLLPNITFIGQPETNDDSGPHADDANGSLLHGLI</sequence>
<protein>
    <submittedName>
        <fullName evidence="2">Uncharacterized protein</fullName>
    </submittedName>
</protein>
<organism evidence="2 3">
    <name type="scientific">Paracoccus methylarcula</name>
    <dbReference type="NCBI Taxonomy" id="72022"/>
    <lineage>
        <taxon>Bacteria</taxon>
        <taxon>Pseudomonadati</taxon>
        <taxon>Pseudomonadota</taxon>
        <taxon>Alphaproteobacteria</taxon>
        <taxon>Rhodobacterales</taxon>
        <taxon>Paracoccaceae</taxon>
        <taxon>Paracoccus</taxon>
    </lineage>
</organism>
<name>A0A3R7LIE1_9RHOB</name>
<feature type="region of interest" description="Disordered" evidence="1">
    <location>
        <begin position="187"/>
        <end position="210"/>
    </location>
</feature>
<dbReference type="EMBL" id="PXNQ02000014">
    <property type="protein sequence ID" value="RNF33010.1"/>
    <property type="molecule type" value="Genomic_DNA"/>
</dbReference>
<dbReference type="AlphaFoldDB" id="A0A3R7LIE1"/>
<evidence type="ECO:0000256" key="1">
    <source>
        <dbReference type="SAM" id="MobiDB-lite"/>
    </source>
</evidence>